<dbReference type="Gene3D" id="3.30.300.90">
    <property type="entry name" value="BolA-like"/>
    <property type="match status" value="1"/>
</dbReference>
<organism evidence="2 3">
    <name type="scientific">Ladona fulva</name>
    <name type="common">Scarce chaser dragonfly</name>
    <name type="synonym">Libellula fulva</name>
    <dbReference type="NCBI Taxonomy" id="123851"/>
    <lineage>
        <taxon>Eukaryota</taxon>
        <taxon>Metazoa</taxon>
        <taxon>Ecdysozoa</taxon>
        <taxon>Arthropoda</taxon>
        <taxon>Hexapoda</taxon>
        <taxon>Insecta</taxon>
        <taxon>Pterygota</taxon>
        <taxon>Palaeoptera</taxon>
        <taxon>Odonata</taxon>
        <taxon>Epiprocta</taxon>
        <taxon>Anisoptera</taxon>
        <taxon>Libelluloidea</taxon>
        <taxon>Libellulidae</taxon>
        <taxon>Ladona</taxon>
    </lineage>
</organism>
<reference evidence="2" key="1">
    <citation type="submission" date="2013-04" db="EMBL/GenBank/DDBJ databases">
        <authorList>
            <person name="Qu J."/>
            <person name="Murali S.C."/>
            <person name="Bandaranaike D."/>
            <person name="Bellair M."/>
            <person name="Blankenburg K."/>
            <person name="Chao H."/>
            <person name="Dinh H."/>
            <person name="Doddapaneni H."/>
            <person name="Downs B."/>
            <person name="Dugan-Rocha S."/>
            <person name="Elkadiri S."/>
            <person name="Gnanaolivu R.D."/>
            <person name="Hernandez B."/>
            <person name="Javaid M."/>
            <person name="Jayaseelan J.C."/>
            <person name="Lee S."/>
            <person name="Li M."/>
            <person name="Ming W."/>
            <person name="Munidasa M."/>
            <person name="Muniz J."/>
            <person name="Nguyen L."/>
            <person name="Ongeri F."/>
            <person name="Osuji N."/>
            <person name="Pu L.-L."/>
            <person name="Puazo M."/>
            <person name="Qu C."/>
            <person name="Quiroz J."/>
            <person name="Raj R."/>
            <person name="Weissenberger G."/>
            <person name="Xin Y."/>
            <person name="Zou X."/>
            <person name="Han Y."/>
            <person name="Richards S."/>
            <person name="Worley K."/>
            <person name="Muzny D."/>
            <person name="Gibbs R."/>
        </authorList>
    </citation>
    <scope>NUCLEOTIDE SEQUENCE</scope>
    <source>
        <strain evidence="2">Sampled in the wild</strain>
    </source>
</reference>
<comment type="caution">
    <text evidence="2">The sequence shown here is derived from an EMBL/GenBank/DDBJ whole genome shotgun (WGS) entry which is preliminary data.</text>
</comment>
<gene>
    <name evidence="2" type="ORF">J437_LFUL019032</name>
</gene>
<dbReference type="OrthoDB" id="203381at2759"/>
<sequence>MMRRPLNSSFWRSVSLFSHSRSSAKREDSDKEQLMKEKLRSHFPRAISVEVVDISGGCGAMYEVVVASPDFKGLSIIKQHRLVNEVNSPPILCEDRNYFLTEYKLKFSMAGSER</sequence>
<name>A0A8K0KSZ8_LADFU</name>
<protein>
    <recommendedName>
        <fullName evidence="4">BolA-like protein 3</fullName>
    </recommendedName>
</protein>
<dbReference type="InterPro" id="IPR052275">
    <property type="entry name" value="Mt_Fe-S_assembly_factor"/>
</dbReference>
<dbReference type="EMBL" id="KZ309575">
    <property type="protein sequence ID" value="KAG8239276.1"/>
    <property type="molecule type" value="Genomic_DNA"/>
</dbReference>
<keyword evidence="3" id="KW-1185">Reference proteome</keyword>
<dbReference type="SUPFAM" id="SSF82657">
    <property type="entry name" value="BolA-like"/>
    <property type="match status" value="1"/>
</dbReference>
<dbReference type="GO" id="GO:0005759">
    <property type="term" value="C:mitochondrial matrix"/>
    <property type="evidence" value="ECO:0007669"/>
    <property type="project" value="TreeGrafter"/>
</dbReference>
<dbReference type="InterPro" id="IPR036065">
    <property type="entry name" value="BolA-like_sf"/>
</dbReference>
<proteinExistence type="inferred from homology"/>
<dbReference type="PANTHER" id="PTHR46188:SF1">
    <property type="entry name" value="BOLA-LIKE PROTEIN 3"/>
    <property type="match status" value="1"/>
</dbReference>
<accession>A0A8K0KSZ8</accession>
<dbReference type="AlphaFoldDB" id="A0A8K0KSZ8"/>
<comment type="similarity">
    <text evidence="1">Belongs to the BolA/IbaG family.</text>
</comment>
<dbReference type="PANTHER" id="PTHR46188">
    <property type="entry name" value="BOLA-LIKE PROTEIN 3"/>
    <property type="match status" value="1"/>
</dbReference>
<evidence type="ECO:0000313" key="3">
    <source>
        <dbReference type="Proteomes" id="UP000792457"/>
    </source>
</evidence>
<evidence type="ECO:0000313" key="2">
    <source>
        <dbReference type="EMBL" id="KAG8239276.1"/>
    </source>
</evidence>
<evidence type="ECO:0008006" key="4">
    <source>
        <dbReference type="Google" id="ProtNLM"/>
    </source>
</evidence>
<evidence type="ECO:0000256" key="1">
    <source>
        <dbReference type="ARBA" id="ARBA00005578"/>
    </source>
</evidence>
<reference evidence="2" key="2">
    <citation type="submission" date="2017-10" db="EMBL/GenBank/DDBJ databases">
        <title>Ladona fulva Genome sequencing and assembly.</title>
        <authorList>
            <person name="Murali S."/>
            <person name="Richards S."/>
            <person name="Bandaranaike D."/>
            <person name="Bellair M."/>
            <person name="Blankenburg K."/>
            <person name="Chao H."/>
            <person name="Dinh H."/>
            <person name="Doddapaneni H."/>
            <person name="Dugan-Rocha S."/>
            <person name="Elkadiri S."/>
            <person name="Gnanaolivu R."/>
            <person name="Hernandez B."/>
            <person name="Skinner E."/>
            <person name="Javaid M."/>
            <person name="Lee S."/>
            <person name="Li M."/>
            <person name="Ming W."/>
            <person name="Munidasa M."/>
            <person name="Muniz J."/>
            <person name="Nguyen L."/>
            <person name="Hughes D."/>
            <person name="Osuji N."/>
            <person name="Pu L.-L."/>
            <person name="Puazo M."/>
            <person name="Qu C."/>
            <person name="Quiroz J."/>
            <person name="Raj R."/>
            <person name="Weissenberger G."/>
            <person name="Xin Y."/>
            <person name="Zou X."/>
            <person name="Han Y."/>
            <person name="Worley K."/>
            <person name="Muzny D."/>
            <person name="Gibbs R."/>
        </authorList>
    </citation>
    <scope>NUCLEOTIDE SEQUENCE</scope>
    <source>
        <strain evidence="2">Sampled in the wild</strain>
    </source>
</reference>
<dbReference type="Proteomes" id="UP000792457">
    <property type="component" value="Unassembled WGS sequence"/>
</dbReference>